<name>A0A7W2FN36_9VIBR</name>
<evidence type="ECO:0000313" key="3">
    <source>
        <dbReference type="Proteomes" id="UP000571701"/>
    </source>
</evidence>
<dbReference type="EMBL" id="JACFYF010000001">
    <property type="protein sequence ID" value="MBA5761141.1"/>
    <property type="molecule type" value="Genomic_DNA"/>
</dbReference>
<keyword evidence="3" id="KW-1185">Reference proteome</keyword>
<comment type="caution">
    <text evidence="2">The sequence shown here is derived from an EMBL/GenBank/DDBJ whole genome shotgun (WGS) entry which is preliminary data.</text>
</comment>
<feature type="transmembrane region" description="Helical" evidence="1">
    <location>
        <begin position="17"/>
        <end position="35"/>
    </location>
</feature>
<protein>
    <submittedName>
        <fullName evidence="2">Uncharacterized protein</fullName>
    </submittedName>
</protein>
<keyword evidence="1" id="KW-1133">Transmembrane helix</keyword>
<reference evidence="2 3" key="1">
    <citation type="submission" date="2020-07" db="EMBL/GenBank/DDBJ databases">
        <title>Vibrio marinisediminis sp. nov., isolated from marine sediment.</title>
        <authorList>
            <person name="Ji X."/>
        </authorList>
    </citation>
    <scope>NUCLEOTIDE SEQUENCE [LARGE SCALE GENOMIC DNA]</scope>
    <source>
        <strain evidence="2 3">404</strain>
    </source>
</reference>
<evidence type="ECO:0000313" key="2">
    <source>
        <dbReference type="EMBL" id="MBA5761141.1"/>
    </source>
</evidence>
<sequence>MIDSTTGLFGIRFISDYAFFTALILWGIAALLYMYPPAAGFGSSSNKAERVADSMVDRSKSDKVDTLREEENSQMFTKLFIAGVPPMALCLLATYL</sequence>
<proteinExistence type="predicted"/>
<gene>
    <name evidence="2" type="ORF">H2O73_02205</name>
</gene>
<keyword evidence="1" id="KW-0472">Membrane</keyword>
<organism evidence="2 3">
    <name type="scientific">Vibrio marinisediminis</name>
    <dbReference type="NCBI Taxonomy" id="2758441"/>
    <lineage>
        <taxon>Bacteria</taxon>
        <taxon>Pseudomonadati</taxon>
        <taxon>Pseudomonadota</taxon>
        <taxon>Gammaproteobacteria</taxon>
        <taxon>Vibrionales</taxon>
        <taxon>Vibrionaceae</taxon>
        <taxon>Vibrio</taxon>
    </lineage>
</organism>
<dbReference type="AlphaFoldDB" id="A0A7W2FN36"/>
<evidence type="ECO:0000256" key="1">
    <source>
        <dbReference type="SAM" id="Phobius"/>
    </source>
</evidence>
<keyword evidence="1" id="KW-0812">Transmembrane</keyword>
<accession>A0A7W2FN36</accession>
<dbReference type="Proteomes" id="UP000571701">
    <property type="component" value="Unassembled WGS sequence"/>
</dbReference>